<feature type="domain" description="Major facilitator superfamily (MFS) profile" evidence="8">
    <location>
        <begin position="21"/>
        <end position="415"/>
    </location>
</feature>
<dbReference type="PROSITE" id="PS50850">
    <property type="entry name" value="MFS"/>
    <property type="match status" value="1"/>
</dbReference>
<feature type="transmembrane region" description="Helical" evidence="7">
    <location>
        <begin position="59"/>
        <end position="80"/>
    </location>
</feature>
<evidence type="ECO:0000256" key="7">
    <source>
        <dbReference type="SAM" id="Phobius"/>
    </source>
</evidence>
<feature type="transmembrane region" description="Helical" evidence="7">
    <location>
        <begin position="324"/>
        <end position="344"/>
    </location>
</feature>
<feature type="transmembrane region" description="Helical" evidence="7">
    <location>
        <begin position="239"/>
        <end position="261"/>
    </location>
</feature>
<evidence type="ECO:0000256" key="5">
    <source>
        <dbReference type="ARBA" id="ARBA00022989"/>
    </source>
</evidence>
<dbReference type="GO" id="GO:0022857">
    <property type="term" value="F:transmembrane transporter activity"/>
    <property type="evidence" value="ECO:0007669"/>
    <property type="project" value="InterPro"/>
</dbReference>
<sequence length="423" mass="46120">MGSKWELQAKLTANSKLIVRALRHRNYRLFFTGQTISMIGTWMQDIAINWLIYELTGSPLMIGMVNFCGKIPGFMLGPFAGLIVDRFNRRRIIIFTQIMSMLQALTMAILVLTGRVEVWHVMALGTLLGCIQAFDLPARHAFIVDMVDDRDDMNNAIALNSIIINTARLVGPSVAGILIAIVGEGICFLLNAGSFIAVIMALMAMRINTGPEEPSRHWAIGHELREGFSYAYHFLPIRYLFFLLWIICLLGMPYIVLMPIFADQVLGGGSTMLGFLFSATGLGAICGASFLAARSQVAGLENITPAAAGLFGLALVVFSQNTSVWLALGIMFFAGIGMIMHSIATNTLLQTVVDDGKRGRIMSMYSMAFQGLTPLGSLLAGFLAQQIGAPATECIFGSVCVIGAMVFYNCLPKMKAHMSVIYN</sequence>
<evidence type="ECO:0000256" key="6">
    <source>
        <dbReference type="ARBA" id="ARBA00023136"/>
    </source>
</evidence>
<dbReference type="InterPro" id="IPR020846">
    <property type="entry name" value="MFS_dom"/>
</dbReference>
<accession>A0A212LUY8</accession>
<reference evidence="9" key="1">
    <citation type="submission" date="2016-08" db="EMBL/GenBank/DDBJ databases">
        <authorList>
            <person name="Seilhamer J.J."/>
        </authorList>
    </citation>
    <scope>NUCLEOTIDE SEQUENCE</scope>
    <source>
        <strain evidence="9">86</strain>
    </source>
</reference>
<dbReference type="InterPro" id="IPR010290">
    <property type="entry name" value="TM_effector"/>
</dbReference>
<dbReference type="AlphaFoldDB" id="A0A212LUY8"/>
<evidence type="ECO:0000256" key="3">
    <source>
        <dbReference type="ARBA" id="ARBA00022475"/>
    </source>
</evidence>
<feature type="transmembrane region" description="Helical" evidence="7">
    <location>
        <begin position="365"/>
        <end position="384"/>
    </location>
</feature>
<evidence type="ECO:0000256" key="4">
    <source>
        <dbReference type="ARBA" id="ARBA00022692"/>
    </source>
</evidence>
<gene>
    <name evidence="9" type="primary">AraJ</name>
    <name evidence="9" type="ORF">KL86SPO_31398</name>
</gene>
<dbReference type="PANTHER" id="PTHR23513:SF11">
    <property type="entry name" value="STAPHYLOFERRIN A TRANSPORTER"/>
    <property type="match status" value="1"/>
</dbReference>
<proteinExistence type="predicted"/>
<dbReference type="SUPFAM" id="SSF103473">
    <property type="entry name" value="MFS general substrate transporter"/>
    <property type="match status" value="1"/>
</dbReference>
<feature type="transmembrane region" description="Helical" evidence="7">
    <location>
        <begin position="92"/>
        <end position="112"/>
    </location>
</feature>
<dbReference type="GO" id="GO:0005886">
    <property type="term" value="C:plasma membrane"/>
    <property type="evidence" value="ECO:0007669"/>
    <property type="project" value="UniProtKB-SubCell"/>
</dbReference>
<dbReference type="PANTHER" id="PTHR23513">
    <property type="entry name" value="INTEGRAL MEMBRANE EFFLUX PROTEIN-RELATED"/>
    <property type="match status" value="1"/>
</dbReference>
<feature type="transmembrane region" description="Helical" evidence="7">
    <location>
        <begin position="300"/>
        <end position="318"/>
    </location>
</feature>
<dbReference type="EMBL" id="FMJE01000003">
    <property type="protein sequence ID" value="SCM81219.1"/>
    <property type="molecule type" value="Genomic_DNA"/>
</dbReference>
<dbReference type="Pfam" id="PF05977">
    <property type="entry name" value="MFS_3"/>
    <property type="match status" value="1"/>
</dbReference>
<protein>
    <submittedName>
        <fullName evidence="9">Arabinose efflux permease</fullName>
    </submittedName>
</protein>
<evidence type="ECO:0000259" key="8">
    <source>
        <dbReference type="PROSITE" id="PS50850"/>
    </source>
</evidence>
<keyword evidence="5 7" id="KW-1133">Transmembrane helix</keyword>
<evidence type="ECO:0000256" key="2">
    <source>
        <dbReference type="ARBA" id="ARBA00022448"/>
    </source>
</evidence>
<organism evidence="9">
    <name type="scientific">uncultured Sporomusa sp</name>
    <dbReference type="NCBI Taxonomy" id="307249"/>
    <lineage>
        <taxon>Bacteria</taxon>
        <taxon>Bacillati</taxon>
        <taxon>Bacillota</taxon>
        <taxon>Negativicutes</taxon>
        <taxon>Selenomonadales</taxon>
        <taxon>Sporomusaceae</taxon>
        <taxon>Sporomusa</taxon>
        <taxon>environmental samples</taxon>
    </lineage>
</organism>
<evidence type="ECO:0000313" key="9">
    <source>
        <dbReference type="EMBL" id="SCM81219.1"/>
    </source>
</evidence>
<keyword evidence="6 7" id="KW-0472">Membrane</keyword>
<feature type="transmembrane region" description="Helical" evidence="7">
    <location>
        <begin position="390"/>
        <end position="411"/>
    </location>
</feature>
<dbReference type="InterPro" id="IPR036259">
    <property type="entry name" value="MFS_trans_sf"/>
</dbReference>
<keyword evidence="4 7" id="KW-0812">Transmembrane</keyword>
<feature type="transmembrane region" description="Helical" evidence="7">
    <location>
        <begin position="188"/>
        <end position="207"/>
    </location>
</feature>
<feature type="transmembrane region" description="Helical" evidence="7">
    <location>
        <begin position="29"/>
        <end position="53"/>
    </location>
</feature>
<evidence type="ECO:0000256" key="1">
    <source>
        <dbReference type="ARBA" id="ARBA00004651"/>
    </source>
</evidence>
<name>A0A212LUY8_9FIRM</name>
<dbReference type="Gene3D" id="1.20.1250.20">
    <property type="entry name" value="MFS general substrate transporter like domains"/>
    <property type="match status" value="1"/>
</dbReference>
<dbReference type="CDD" id="cd06173">
    <property type="entry name" value="MFS_MefA_like"/>
    <property type="match status" value="1"/>
</dbReference>
<keyword evidence="2" id="KW-0813">Transport</keyword>
<feature type="transmembrane region" description="Helical" evidence="7">
    <location>
        <begin position="273"/>
        <end position="293"/>
    </location>
</feature>
<comment type="subcellular location">
    <subcellularLocation>
        <location evidence="1">Cell membrane</location>
        <topology evidence="1">Multi-pass membrane protein</topology>
    </subcellularLocation>
</comment>
<keyword evidence="3" id="KW-1003">Cell membrane</keyword>
<dbReference type="RefSeq" id="WP_075753780.1">
    <property type="nucleotide sequence ID" value="NZ_LT608335.1"/>
</dbReference>